<dbReference type="SUPFAM" id="SSF81442">
    <property type="entry name" value="Cytochrome c oxidase subunit I-like"/>
    <property type="match status" value="1"/>
</dbReference>
<feature type="transmembrane region" description="Helical" evidence="1">
    <location>
        <begin position="74"/>
        <end position="96"/>
    </location>
</feature>
<evidence type="ECO:0000256" key="1">
    <source>
        <dbReference type="SAM" id="Phobius"/>
    </source>
</evidence>
<keyword evidence="1" id="KW-0472">Membrane</keyword>
<proteinExistence type="predicted"/>
<name>A0A7X2NQQ4_9FIRM</name>
<feature type="transmembrane region" description="Helical" evidence="1">
    <location>
        <begin position="108"/>
        <end position="131"/>
    </location>
</feature>
<dbReference type="InterPro" id="IPR021299">
    <property type="entry name" value="DUF2871"/>
</dbReference>
<organism evidence="2 3">
    <name type="scientific">Stecheria intestinalis</name>
    <dbReference type="NCBI Taxonomy" id="2606630"/>
    <lineage>
        <taxon>Bacteria</taxon>
        <taxon>Bacillati</taxon>
        <taxon>Bacillota</taxon>
        <taxon>Erysipelotrichia</taxon>
        <taxon>Erysipelotrichales</taxon>
        <taxon>Erysipelotrichaceae</taxon>
        <taxon>Stecheria</taxon>
    </lineage>
</organism>
<feature type="transmembrane region" description="Helical" evidence="1">
    <location>
        <begin position="5"/>
        <end position="22"/>
    </location>
</feature>
<dbReference type="EMBL" id="VUMN01000004">
    <property type="protein sequence ID" value="MSS57852.1"/>
    <property type="molecule type" value="Genomic_DNA"/>
</dbReference>
<gene>
    <name evidence="2" type="ORF">FYJ51_02915</name>
</gene>
<reference evidence="2 3" key="1">
    <citation type="submission" date="2019-08" db="EMBL/GenBank/DDBJ databases">
        <title>In-depth cultivation of the pig gut microbiome towards novel bacterial diversity and tailored functional studies.</title>
        <authorList>
            <person name="Wylensek D."/>
            <person name="Hitch T.C.A."/>
            <person name="Clavel T."/>
        </authorList>
    </citation>
    <scope>NUCLEOTIDE SEQUENCE [LARGE SCALE GENOMIC DNA]</scope>
    <source>
        <strain evidence="2 3">Oil+RF-744-GAM-WT-6</strain>
    </source>
</reference>
<dbReference type="Proteomes" id="UP000461880">
    <property type="component" value="Unassembled WGS sequence"/>
</dbReference>
<dbReference type="AlphaFoldDB" id="A0A7X2NQQ4"/>
<keyword evidence="1" id="KW-0812">Transmembrane</keyword>
<dbReference type="Pfam" id="PF11070">
    <property type="entry name" value="DUF2871"/>
    <property type="match status" value="1"/>
</dbReference>
<evidence type="ECO:0000313" key="2">
    <source>
        <dbReference type="EMBL" id="MSS57852.1"/>
    </source>
</evidence>
<keyword evidence="1" id="KW-1133">Transmembrane helix</keyword>
<dbReference type="InterPro" id="IPR036927">
    <property type="entry name" value="Cyt_c_oxase-like_su1_sf"/>
</dbReference>
<protein>
    <submittedName>
        <fullName evidence="2">DUF2871 domain-containing protein</fullName>
    </submittedName>
</protein>
<keyword evidence="3" id="KW-1185">Reference proteome</keyword>
<sequence length="138" mass="15252">MKKYLNLAMGYAIAAMAGGVFYREFTKLNHFSGITMLSKVHAHLFMLGMMVFLLVALFSRQMDLEKEKSFRRFFLIYNIGLPLTVLMMLVRGIIQVKETALSAGADAAISGIAGIGHILLSIGLLLLLVTLKRAAEKN</sequence>
<dbReference type="Gene3D" id="1.20.210.10">
    <property type="entry name" value="Cytochrome c oxidase-like, subunit I domain"/>
    <property type="match status" value="1"/>
</dbReference>
<comment type="caution">
    <text evidence="2">The sequence shown here is derived from an EMBL/GenBank/DDBJ whole genome shotgun (WGS) entry which is preliminary data.</text>
</comment>
<accession>A0A7X2NQQ4</accession>
<feature type="transmembrane region" description="Helical" evidence="1">
    <location>
        <begin position="42"/>
        <end position="62"/>
    </location>
</feature>
<evidence type="ECO:0000313" key="3">
    <source>
        <dbReference type="Proteomes" id="UP000461880"/>
    </source>
</evidence>
<dbReference type="RefSeq" id="WP_154503015.1">
    <property type="nucleotide sequence ID" value="NZ_VUMN01000004.1"/>
</dbReference>